<gene>
    <name evidence="2" type="ORF">D0436_07955</name>
</gene>
<sequence length="275" mass="31073">MNPDIQIIRYQDCASSLWKNGGGSTKQLLISPKDADLTNFDYRISIATISSNSPFSPFPGIDRQLCILEGEGVKLMMSDNAAKSTELVLRPNQPAFCFSGETQIESQLLDKQIIDFNVMTKRGKYRAHIERLELNGSLNLTSYETSHADNVYQTKKLYNNELQQWLLCLEPMCLVYQDHMIQLKRYDIVQYPQVQNSTAQSPEIRLLEVITPEANRSNKGQSTIKQTKADNQHPLNHKQSQVLRIVIECIKGSRLEPRSGVLEAVGRPSSCEATP</sequence>
<dbReference type="KEGG" id="sdeo:D0436_07955"/>
<proteinExistence type="predicted"/>
<evidence type="ECO:0000313" key="2">
    <source>
        <dbReference type="EMBL" id="QDZ90410.1"/>
    </source>
</evidence>
<accession>A0A5B8QUP8</accession>
<organism evidence="2 3">
    <name type="scientific">Shewanella decolorationis</name>
    <dbReference type="NCBI Taxonomy" id="256839"/>
    <lineage>
        <taxon>Bacteria</taxon>
        <taxon>Pseudomonadati</taxon>
        <taxon>Pseudomonadota</taxon>
        <taxon>Gammaproteobacteria</taxon>
        <taxon>Alteromonadales</taxon>
        <taxon>Shewanellaceae</taxon>
        <taxon>Shewanella</taxon>
    </lineage>
</organism>
<dbReference type="InterPro" id="IPR014710">
    <property type="entry name" value="RmlC-like_jellyroll"/>
</dbReference>
<dbReference type="CDD" id="cd20293">
    <property type="entry name" value="cupin_HutD_N"/>
    <property type="match status" value="1"/>
</dbReference>
<dbReference type="Gene3D" id="2.60.120.10">
    <property type="entry name" value="Jelly Rolls"/>
    <property type="match status" value="1"/>
</dbReference>
<dbReference type="EMBL" id="CP031775">
    <property type="protein sequence ID" value="QDZ90410.1"/>
    <property type="molecule type" value="Genomic_DNA"/>
</dbReference>
<protein>
    <submittedName>
        <fullName evidence="2">HutD family protein</fullName>
    </submittedName>
</protein>
<feature type="region of interest" description="Disordered" evidence="1">
    <location>
        <begin position="216"/>
        <end position="235"/>
    </location>
</feature>
<dbReference type="InterPro" id="IPR010282">
    <property type="entry name" value="Uncharacterised_HutD/Ves"/>
</dbReference>
<evidence type="ECO:0000256" key="1">
    <source>
        <dbReference type="SAM" id="MobiDB-lite"/>
    </source>
</evidence>
<dbReference type="SUPFAM" id="SSF51182">
    <property type="entry name" value="RmlC-like cupins"/>
    <property type="match status" value="1"/>
</dbReference>
<feature type="compositionally biased region" description="Polar residues" evidence="1">
    <location>
        <begin position="216"/>
        <end position="226"/>
    </location>
</feature>
<reference evidence="2 3" key="1">
    <citation type="journal article" date="2019" name="Ecotoxicol. Environ. Saf.">
        <title>Microbial characterization of heavy metal resistant bacterial strains isolated from an electroplating wastewater treatment plant.</title>
        <authorList>
            <person name="Cai X."/>
            <person name="Zheng X."/>
            <person name="Zhang D."/>
            <person name="Iqbal W."/>
            <person name="Liu C."/>
            <person name="Yang B."/>
            <person name="Zhao X."/>
            <person name="Lu X."/>
            <person name="Mao Y."/>
        </authorList>
    </citation>
    <scope>NUCLEOTIDE SEQUENCE [LARGE SCALE GENOMIC DNA]</scope>
    <source>
        <strain evidence="2 3">Ni1-3</strain>
    </source>
</reference>
<dbReference type="Proteomes" id="UP000321124">
    <property type="component" value="Chromosome"/>
</dbReference>
<dbReference type="InterPro" id="IPR011051">
    <property type="entry name" value="RmlC_Cupin_sf"/>
</dbReference>
<dbReference type="AlphaFoldDB" id="A0A5B8QUP8"/>
<name>A0A5B8QUP8_9GAMM</name>
<dbReference type="PANTHER" id="PTHR37943:SF1">
    <property type="entry name" value="PROTEIN VES"/>
    <property type="match status" value="1"/>
</dbReference>
<evidence type="ECO:0000313" key="3">
    <source>
        <dbReference type="Proteomes" id="UP000321124"/>
    </source>
</evidence>
<dbReference type="Pfam" id="PF05962">
    <property type="entry name" value="HutD"/>
    <property type="match status" value="1"/>
</dbReference>
<dbReference type="PANTHER" id="PTHR37943">
    <property type="entry name" value="PROTEIN VES"/>
    <property type="match status" value="1"/>
</dbReference>